<protein>
    <recommendedName>
        <fullName evidence="3">Guanylate cyclase domain-containing protein</fullName>
    </recommendedName>
</protein>
<organism evidence="1 2">
    <name type="scientific">Ponticaulis profundi</name>
    <dbReference type="NCBI Taxonomy" id="2665222"/>
    <lineage>
        <taxon>Bacteria</taxon>
        <taxon>Pseudomonadati</taxon>
        <taxon>Pseudomonadota</taxon>
        <taxon>Alphaproteobacteria</taxon>
        <taxon>Hyphomonadales</taxon>
        <taxon>Hyphomonadaceae</taxon>
        <taxon>Ponticaulis</taxon>
    </lineage>
</organism>
<comment type="caution">
    <text evidence="1">The sequence shown here is derived from an EMBL/GenBank/DDBJ whole genome shotgun (WGS) entry which is preliminary data.</text>
</comment>
<sequence length="228" mass="25320">MVQTYQVIAVLSGDIIGSTELTAAEIGRIRDVIRETVARFEYDWGDVVIGTPEFFSGDAWQLAMTAPQYALRLSVLIRAELRARLDADTRISIGIGHVEDVRQDDIALSSGEAFILSGRALSKMTGYFDLTTHLPERVGPLSDWVLATTHICSAFLRNWTRRQAEISGLALLHKDATHEDIGGLLTPNVRKQTVTDSLRGANWRAVQEALIVFEETDWHTLITDKTAV</sequence>
<proteinExistence type="predicted"/>
<evidence type="ECO:0008006" key="3">
    <source>
        <dbReference type="Google" id="ProtNLM"/>
    </source>
</evidence>
<keyword evidence="2" id="KW-1185">Reference proteome</keyword>
<reference evidence="2" key="1">
    <citation type="journal article" date="2019" name="Int. J. Syst. Evol. Microbiol.">
        <title>The Global Catalogue of Microorganisms (GCM) 10K type strain sequencing project: providing services to taxonomists for standard genome sequencing and annotation.</title>
        <authorList>
            <consortium name="The Broad Institute Genomics Platform"/>
            <consortium name="The Broad Institute Genome Sequencing Center for Infectious Disease"/>
            <person name="Wu L."/>
            <person name="Ma J."/>
        </authorList>
    </citation>
    <scope>NUCLEOTIDE SEQUENCE [LARGE SCALE GENOMIC DNA]</scope>
    <source>
        <strain evidence="2">CGMCC-1.15741</strain>
    </source>
</reference>
<name>A0ABW1S476_9PROT</name>
<dbReference type="Proteomes" id="UP001596303">
    <property type="component" value="Unassembled WGS sequence"/>
</dbReference>
<dbReference type="EMBL" id="JBHSSW010000001">
    <property type="protein sequence ID" value="MFC6196467.1"/>
    <property type="molecule type" value="Genomic_DNA"/>
</dbReference>
<dbReference type="RefSeq" id="WP_377373875.1">
    <property type="nucleotide sequence ID" value="NZ_JBHSSW010000001.1"/>
</dbReference>
<accession>A0ABW1S476</accession>
<gene>
    <name evidence="1" type="ORF">ACFQDM_00165</name>
</gene>
<evidence type="ECO:0000313" key="1">
    <source>
        <dbReference type="EMBL" id="MFC6196467.1"/>
    </source>
</evidence>
<evidence type="ECO:0000313" key="2">
    <source>
        <dbReference type="Proteomes" id="UP001596303"/>
    </source>
</evidence>